<sequence>MSASLILFIILAYFALLMLIARLTSRHNKANSFFDGDRSSPWFLVAFGMIGSGISAVSLVSIPGNVGNNNLYYFQFILGTIVGYLFIAFVLMPIYYKLKLVSIYTYLNIRFGNVTYKTGSLFFLVSQSFGAALRLLLSVKILQYAFFDGLHVPYFLTIIIVLMLIWLYTNKSGIKTIVWTDALQSLFLITVMIVSIITIKSSLGLSFAGMIAAIVHHPYAKLFDWDAHSGSNFFKQFISGVLITVALVGLDQSMMQKTLTINNVSGAKRNVLTFSFFIAGAQTLFLGLGVLLYLFAERHGIHLSAKNGQFMDTDGLYPFLTLNYFGKIGAVAFFIGVVASTFASIDACIAALTTAFSYDFMNIESKSPTDKNKIKNAVLLGVNGAMFIIVMAFWSSEGAIINTIFKIAGYTYGPILGIYLTGLFSDIRLKEKWVPLACIGAATITLFLNLLFMAQFQFDLGFMNILVNALLTILFLTVIKRKTNAA</sequence>
<dbReference type="RefSeq" id="WP_147030428.1">
    <property type="nucleotide sequence ID" value="NZ_CP042436.1"/>
</dbReference>
<dbReference type="InterPro" id="IPR001734">
    <property type="entry name" value="Na/solute_symporter"/>
</dbReference>
<keyword evidence="14" id="KW-1185">Reference proteome</keyword>
<evidence type="ECO:0000256" key="4">
    <source>
        <dbReference type="ARBA" id="ARBA00022475"/>
    </source>
</evidence>
<evidence type="ECO:0000256" key="2">
    <source>
        <dbReference type="ARBA" id="ARBA00006434"/>
    </source>
</evidence>
<keyword evidence="9 12" id="KW-0472">Membrane</keyword>
<reference evidence="13 14" key="1">
    <citation type="journal article" date="2017" name="Curr. Microbiol.">
        <title>Mucilaginibacter ginsenosidivorans sp. nov., Isolated from Soil of Ginseng Field.</title>
        <authorList>
            <person name="Kim M.M."/>
            <person name="Siddiqi M.Z."/>
            <person name="Im W.T."/>
        </authorList>
    </citation>
    <scope>NUCLEOTIDE SEQUENCE [LARGE SCALE GENOMIC DNA]</scope>
    <source>
        <strain evidence="13 14">Gsoil 3017</strain>
    </source>
</reference>
<evidence type="ECO:0000256" key="1">
    <source>
        <dbReference type="ARBA" id="ARBA00004651"/>
    </source>
</evidence>
<feature type="transmembrane region" description="Helical" evidence="12">
    <location>
        <begin position="460"/>
        <end position="479"/>
    </location>
</feature>
<feature type="transmembrane region" description="Helical" evidence="12">
    <location>
        <begin position="377"/>
        <end position="394"/>
    </location>
</feature>
<proteinExistence type="inferred from homology"/>
<comment type="subcellular location">
    <subcellularLocation>
        <location evidence="1">Cell membrane</location>
        <topology evidence="1">Multi-pass membrane protein</topology>
    </subcellularLocation>
</comment>
<dbReference type="Gene3D" id="1.20.1730.10">
    <property type="entry name" value="Sodium/glucose cotransporter"/>
    <property type="match status" value="1"/>
</dbReference>
<keyword evidence="5 12" id="KW-0812">Transmembrane</keyword>
<feature type="transmembrane region" description="Helical" evidence="12">
    <location>
        <begin position="328"/>
        <end position="356"/>
    </location>
</feature>
<dbReference type="PANTHER" id="PTHR42985">
    <property type="entry name" value="SODIUM-COUPLED MONOCARBOXYLATE TRANSPORTER"/>
    <property type="match status" value="1"/>
</dbReference>
<feature type="transmembrane region" description="Helical" evidence="12">
    <location>
        <begin position="72"/>
        <end position="98"/>
    </location>
</feature>
<comment type="similarity">
    <text evidence="2 11">Belongs to the sodium:solute symporter (SSF) (TC 2.A.21) family.</text>
</comment>
<feature type="transmembrane region" description="Helical" evidence="12">
    <location>
        <begin position="433"/>
        <end position="454"/>
    </location>
</feature>
<evidence type="ECO:0000256" key="6">
    <source>
        <dbReference type="ARBA" id="ARBA00022989"/>
    </source>
</evidence>
<dbReference type="InterPro" id="IPR051163">
    <property type="entry name" value="Sodium:Solute_Symporter_SSF"/>
</dbReference>
<dbReference type="KEGG" id="mgin:FRZ54_04375"/>
<evidence type="ECO:0000256" key="12">
    <source>
        <dbReference type="SAM" id="Phobius"/>
    </source>
</evidence>
<feature type="transmembrane region" description="Helical" evidence="12">
    <location>
        <begin position="119"/>
        <end position="137"/>
    </location>
</feature>
<dbReference type="Proteomes" id="UP000321479">
    <property type="component" value="Chromosome"/>
</dbReference>
<feature type="transmembrane region" description="Helical" evidence="12">
    <location>
        <begin position="6"/>
        <end position="23"/>
    </location>
</feature>
<organism evidence="13 14">
    <name type="scientific">Mucilaginibacter ginsenosidivorans</name>
    <dbReference type="NCBI Taxonomy" id="398053"/>
    <lineage>
        <taxon>Bacteria</taxon>
        <taxon>Pseudomonadati</taxon>
        <taxon>Bacteroidota</taxon>
        <taxon>Sphingobacteriia</taxon>
        <taxon>Sphingobacteriales</taxon>
        <taxon>Sphingobacteriaceae</taxon>
        <taxon>Mucilaginibacter</taxon>
    </lineage>
</organism>
<dbReference type="OrthoDB" id="891563at2"/>
<evidence type="ECO:0000256" key="3">
    <source>
        <dbReference type="ARBA" id="ARBA00022448"/>
    </source>
</evidence>
<feature type="transmembrane region" description="Helical" evidence="12">
    <location>
        <begin position="188"/>
        <end position="213"/>
    </location>
</feature>
<feature type="transmembrane region" description="Helical" evidence="12">
    <location>
        <begin position="400"/>
        <end position="421"/>
    </location>
</feature>
<keyword evidence="8" id="KW-0406">Ion transport</keyword>
<dbReference type="Pfam" id="PF00474">
    <property type="entry name" value="SSF"/>
    <property type="match status" value="1"/>
</dbReference>
<evidence type="ECO:0000256" key="7">
    <source>
        <dbReference type="ARBA" id="ARBA00023053"/>
    </source>
</evidence>
<keyword evidence="7" id="KW-0915">Sodium</keyword>
<feature type="transmembrane region" description="Helical" evidence="12">
    <location>
        <begin position="149"/>
        <end position="168"/>
    </location>
</feature>
<dbReference type="PROSITE" id="PS50283">
    <property type="entry name" value="NA_SOLUT_SYMP_3"/>
    <property type="match status" value="1"/>
</dbReference>
<keyword evidence="3" id="KW-0813">Transport</keyword>
<dbReference type="GO" id="GO:0015293">
    <property type="term" value="F:symporter activity"/>
    <property type="evidence" value="ECO:0007669"/>
    <property type="project" value="TreeGrafter"/>
</dbReference>
<feature type="transmembrane region" description="Helical" evidence="12">
    <location>
        <begin position="233"/>
        <end position="250"/>
    </location>
</feature>
<evidence type="ECO:0000313" key="13">
    <source>
        <dbReference type="EMBL" id="QEC61851.1"/>
    </source>
</evidence>
<gene>
    <name evidence="13" type="ORF">FRZ54_04375</name>
</gene>
<evidence type="ECO:0000256" key="5">
    <source>
        <dbReference type="ARBA" id="ARBA00022692"/>
    </source>
</evidence>
<dbReference type="CDD" id="cd10326">
    <property type="entry name" value="SLC5sbd_NIS-like"/>
    <property type="match status" value="1"/>
</dbReference>
<feature type="transmembrane region" description="Helical" evidence="12">
    <location>
        <begin position="43"/>
        <end position="66"/>
    </location>
</feature>
<protein>
    <submittedName>
        <fullName evidence="13">Sodium:solute symporter</fullName>
    </submittedName>
</protein>
<evidence type="ECO:0000256" key="9">
    <source>
        <dbReference type="ARBA" id="ARBA00023136"/>
    </source>
</evidence>
<evidence type="ECO:0000256" key="8">
    <source>
        <dbReference type="ARBA" id="ARBA00023065"/>
    </source>
</evidence>
<accession>A0A5B8UU16</accession>
<evidence type="ECO:0000256" key="11">
    <source>
        <dbReference type="RuleBase" id="RU362091"/>
    </source>
</evidence>
<evidence type="ECO:0000256" key="10">
    <source>
        <dbReference type="ARBA" id="ARBA00023201"/>
    </source>
</evidence>
<dbReference type="GO" id="GO:0006814">
    <property type="term" value="P:sodium ion transport"/>
    <property type="evidence" value="ECO:0007669"/>
    <property type="project" value="UniProtKB-KW"/>
</dbReference>
<dbReference type="PANTHER" id="PTHR42985:SF47">
    <property type="entry name" value="INTEGRAL MEMBRANE TRANSPORT PROTEIN"/>
    <property type="match status" value="1"/>
</dbReference>
<name>A0A5B8UU16_9SPHI</name>
<keyword evidence="4" id="KW-1003">Cell membrane</keyword>
<dbReference type="AlphaFoldDB" id="A0A5B8UU16"/>
<feature type="transmembrane region" description="Helical" evidence="12">
    <location>
        <begin position="271"/>
        <end position="296"/>
    </location>
</feature>
<dbReference type="GO" id="GO:0005886">
    <property type="term" value="C:plasma membrane"/>
    <property type="evidence" value="ECO:0007669"/>
    <property type="project" value="UniProtKB-SubCell"/>
</dbReference>
<keyword evidence="6 12" id="KW-1133">Transmembrane helix</keyword>
<keyword evidence="10" id="KW-0739">Sodium transport</keyword>
<evidence type="ECO:0000313" key="14">
    <source>
        <dbReference type="Proteomes" id="UP000321479"/>
    </source>
</evidence>
<dbReference type="EMBL" id="CP042436">
    <property type="protein sequence ID" value="QEC61851.1"/>
    <property type="molecule type" value="Genomic_DNA"/>
</dbReference>
<dbReference type="InterPro" id="IPR038377">
    <property type="entry name" value="Na/Glc_symporter_sf"/>
</dbReference>